<protein>
    <submittedName>
        <fullName evidence="1">Uncharacterized protein</fullName>
    </submittedName>
</protein>
<evidence type="ECO:0000313" key="1">
    <source>
        <dbReference type="EMBL" id="MBB5714868.1"/>
    </source>
</evidence>
<dbReference type="AlphaFoldDB" id="A0A7W9BD81"/>
<dbReference type="Proteomes" id="UP000546200">
    <property type="component" value="Unassembled WGS sequence"/>
</dbReference>
<gene>
    <name evidence="1" type="ORF">FHS94_001704</name>
</gene>
<proteinExistence type="predicted"/>
<dbReference type="EMBL" id="JACIJK010000004">
    <property type="protein sequence ID" value="MBB5714868.1"/>
    <property type="molecule type" value="Genomic_DNA"/>
</dbReference>
<reference evidence="1 2" key="1">
    <citation type="submission" date="2020-08" db="EMBL/GenBank/DDBJ databases">
        <title>Genomic Encyclopedia of Type Strains, Phase IV (KMG-IV): sequencing the most valuable type-strain genomes for metagenomic binning, comparative biology and taxonomic classification.</title>
        <authorList>
            <person name="Goeker M."/>
        </authorList>
    </citation>
    <scope>NUCLEOTIDE SEQUENCE [LARGE SCALE GENOMIC DNA]</scope>
    <source>
        <strain evidence="1 2">DSM 100044</strain>
    </source>
</reference>
<accession>A0A7W9BD81</accession>
<name>A0A7W9BD81_9SPHN</name>
<dbReference type="RefSeq" id="WP_184056528.1">
    <property type="nucleotide sequence ID" value="NZ_JACIJK010000004.1"/>
</dbReference>
<evidence type="ECO:0000313" key="2">
    <source>
        <dbReference type="Proteomes" id="UP000546200"/>
    </source>
</evidence>
<organism evidence="1 2">
    <name type="scientific">Sphingomonas aerophila</name>
    <dbReference type="NCBI Taxonomy" id="1344948"/>
    <lineage>
        <taxon>Bacteria</taxon>
        <taxon>Pseudomonadati</taxon>
        <taxon>Pseudomonadota</taxon>
        <taxon>Alphaproteobacteria</taxon>
        <taxon>Sphingomonadales</taxon>
        <taxon>Sphingomonadaceae</taxon>
        <taxon>Sphingomonas</taxon>
    </lineage>
</organism>
<keyword evidence="2" id="KW-1185">Reference proteome</keyword>
<comment type="caution">
    <text evidence="1">The sequence shown here is derived from an EMBL/GenBank/DDBJ whole genome shotgun (WGS) entry which is preliminary data.</text>
</comment>
<sequence>MNRQIQAFDLGLDFAKNQTSIRLRRGSYVVVQVPGKAMWRWEDWSFDRSTMSVVDGEGNAAPYNVIVFGVAESGATAARSAARKGGLAALEASRPARQPSSS</sequence>